<gene>
    <name evidence="5" type="ORF">CWM47_31815</name>
</gene>
<dbReference type="AlphaFoldDB" id="A0A2K8Z835"/>
<dbReference type="SMART" id="SM00850">
    <property type="entry name" value="LytTR"/>
    <property type="match status" value="1"/>
</dbReference>
<evidence type="ECO:0000256" key="1">
    <source>
        <dbReference type="ARBA" id="ARBA00023125"/>
    </source>
</evidence>
<dbReference type="Gene3D" id="3.40.50.2300">
    <property type="match status" value="1"/>
</dbReference>
<evidence type="ECO:0000259" key="4">
    <source>
        <dbReference type="PROSITE" id="PS50930"/>
    </source>
</evidence>
<evidence type="ECO:0000259" key="3">
    <source>
        <dbReference type="PROSITE" id="PS50110"/>
    </source>
</evidence>
<dbReference type="Proteomes" id="UP000232883">
    <property type="component" value="Chromosome"/>
</dbReference>
<evidence type="ECO:0000256" key="2">
    <source>
        <dbReference type="PROSITE-ProRule" id="PRU00169"/>
    </source>
</evidence>
<dbReference type="GO" id="GO:0006355">
    <property type="term" value="P:regulation of DNA-templated transcription"/>
    <property type="evidence" value="ECO:0007669"/>
    <property type="project" value="TreeGrafter"/>
</dbReference>
<evidence type="ECO:0008006" key="7">
    <source>
        <dbReference type="Google" id="ProtNLM"/>
    </source>
</evidence>
<keyword evidence="6" id="KW-1185">Reference proteome</keyword>
<dbReference type="PROSITE" id="PS50110">
    <property type="entry name" value="RESPONSE_REGULATORY"/>
    <property type="match status" value="1"/>
</dbReference>
<dbReference type="GO" id="GO:0000156">
    <property type="term" value="F:phosphorelay response regulator activity"/>
    <property type="evidence" value="ECO:0007669"/>
    <property type="project" value="TreeGrafter"/>
</dbReference>
<dbReference type="GO" id="GO:0005829">
    <property type="term" value="C:cytosol"/>
    <property type="evidence" value="ECO:0007669"/>
    <property type="project" value="TreeGrafter"/>
</dbReference>
<dbReference type="SUPFAM" id="SSF52172">
    <property type="entry name" value="CheY-like"/>
    <property type="match status" value="1"/>
</dbReference>
<keyword evidence="1" id="KW-0238">DNA-binding</keyword>
<feature type="domain" description="HTH LytTR-type" evidence="4">
    <location>
        <begin position="148"/>
        <end position="221"/>
    </location>
</feature>
<accession>A0A2K8Z835</accession>
<dbReference type="InterPro" id="IPR001789">
    <property type="entry name" value="Sig_transdc_resp-reg_receiver"/>
</dbReference>
<dbReference type="KEGG" id="spir:CWM47_31815"/>
<dbReference type="PROSITE" id="PS50930">
    <property type="entry name" value="HTH_LYTTR"/>
    <property type="match status" value="1"/>
</dbReference>
<dbReference type="EMBL" id="CP025096">
    <property type="protein sequence ID" value="AUD06035.1"/>
    <property type="molecule type" value="Genomic_DNA"/>
</dbReference>
<feature type="domain" description="Response regulatory" evidence="3">
    <location>
        <begin position="8"/>
        <end position="122"/>
    </location>
</feature>
<dbReference type="OrthoDB" id="2168082at2"/>
<dbReference type="InterPro" id="IPR007492">
    <property type="entry name" value="LytTR_DNA-bd_dom"/>
</dbReference>
<dbReference type="SMART" id="SM00448">
    <property type="entry name" value="REC"/>
    <property type="match status" value="1"/>
</dbReference>
<evidence type="ECO:0000313" key="5">
    <source>
        <dbReference type="EMBL" id="AUD06035.1"/>
    </source>
</evidence>
<dbReference type="Pfam" id="PF00072">
    <property type="entry name" value="Response_reg"/>
    <property type="match status" value="1"/>
</dbReference>
<dbReference type="Gene3D" id="2.40.50.1020">
    <property type="entry name" value="LytTr DNA-binding domain"/>
    <property type="match status" value="1"/>
</dbReference>
<name>A0A2K8Z835_9BACT</name>
<feature type="modified residue" description="4-aspartylphosphate" evidence="2">
    <location>
        <position position="59"/>
    </location>
</feature>
<dbReference type="InterPro" id="IPR039420">
    <property type="entry name" value="WalR-like"/>
</dbReference>
<dbReference type="GO" id="GO:0000976">
    <property type="term" value="F:transcription cis-regulatory region binding"/>
    <property type="evidence" value="ECO:0007669"/>
    <property type="project" value="TreeGrafter"/>
</dbReference>
<dbReference type="RefSeq" id="WP_100992586.1">
    <property type="nucleotide sequence ID" value="NZ_CP025096.1"/>
</dbReference>
<keyword evidence="2" id="KW-0597">Phosphoprotein</keyword>
<dbReference type="Pfam" id="PF04397">
    <property type="entry name" value="LytTR"/>
    <property type="match status" value="1"/>
</dbReference>
<organism evidence="5 6">
    <name type="scientific">Spirosoma pollinicola</name>
    <dbReference type="NCBI Taxonomy" id="2057025"/>
    <lineage>
        <taxon>Bacteria</taxon>
        <taxon>Pseudomonadati</taxon>
        <taxon>Bacteroidota</taxon>
        <taxon>Cytophagia</taxon>
        <taxon>Cytophagales</taxon>
        <taxon>Cytophagaceae</taxon>
        <taxon>Spirosoma</taxon>
    </lineage>
</organism>
<dbReference type="PANTHER" id="PTHR48111:SF17">
    <property type="entry name" value="TRANSCRIPTIONAL REGULATORY PROTEIN YPDB"/>
    <property type="match status" value="1"/>
</dbReference>
<protein>
    <recommendedName>
        <fullName evidence="7">DNA-binding response regulator</fullName>
    </recommendedName>
</protein>
<dbReference type="GO" id="GO:0032993">
    <property type="term" value="C:protein-DNA complex"/>
    <property type="evidence" value="ECO:0007669"/>
    <property type="project" value="TreeGrafter"/>
</dbReference>
<dbReference type="InterPro" id="IPR011006">
    <property type="entry name" value="CheY-like_superfamily"/>
</dbReference>
<dbReference type="PANTHER" id="PTHR48111">
    <property type="entry name" value="REGULATOR OF RPOS"/>
    <property type="match status" value="1"/>
</dbReference>
<sequence>MNIVPKIKCLIVENEPSAQELMLDFVESTPSLTLVGVASNAQEANQLCVTKKPDLLLLDVQMPRFSGFDLLEMLPKPVPLVIITTAYKKYEYAIKGIKFAVVDYLTKPFDYKEFSDAVQKVELQMGVKRSDFDAGIQESHIEKSSRILTVKVDRVDKDIPIESIIYLESADNYVKIHLLNAAKNSLITKVTMKELASLLGNTEFVQINRSYVVKINQVKKVTSTSVRLASGHDLPIGSSYKSYIKDFFGYLTSSI</sequence>
<reference evidence="5 6" key="1">
    <citation type="submission" date="2017-11" db="EMBL/GenBank/DDBJ databases">
        <title>Taxonomic description and genome sequences of Spirosoma HA7 sp. nov., isolated from pollen microhabitat of Corylus avellana.</title>
        <authorList>
            <person name="Ambika Manirajan B."/>
            <person name="Suarez C."/>
            <person name="Ratering S."/>
            <person name="Geissler-Plaum R."/>
            <person name="Cardinale M."/>
            <person name="Sylvia S."/>
        </authorList>
    </citation>
    <scope>NUCLEOTIDE SEQUENCE [LARGE SCALE GENOMIC DNA]</scope>
    <source>
        <strain evidence="5 6">HA7</strain>
    </source>
</reference>
<proteinExistence type="predicted"/>
<evidence type="ECO:0000313" key="6">
    <source>
        <dbReference type="Proteomes" id="UP000232883"/>
    </source>
</evidence>